<keyword evidence="2" id="KW-1133">Transmembrane helix</keyword>
<keyword evidence="2" id="KW-0812">Transmembrane</keyword>
<evidence type="ECO:0000256" key="1">
    <source>
        <dbReference type="SAM" id="Coils"/>
    </source>
</evidence>
<dbReference type="EMBL" id="FOYW01000004">
    <property type="protein sequence ID" value="SFR84936.1"/>
    <property type="molecule type" value="Genomic_DNA"/>
</dbReference>
<organism evidence="3 4">
    <name type="scientific">Marinobacter daqiaonensis</name>
    <dbReference type="NCBI Taxonomy" id="650891"/>
    <lineage>
        <taxon>Bacteria</taxon>
        <taxon>Pseudomonadati</taxon>
        <taxon>Pseudomonadota</taxon>
        <taxon>Gammaproteobacteria</taxon>
        <taxon>Pseudomonadales</taxon>
        <taxon>Marinobacteraceae</taxon>
        <taxon>Marinobacter</taxon>
    </lineage>
</organism>
<reference evidence="3 4" key="1">
    <citation type="submission" date="2016-10" db="EMBL/GenBank/DDBJ databases">
        <authorList>
            <person name="de Groot N.N."/>
        </authorList>
    </citation>
    <scope>NUCLEOTIDE SEQUENCE [LARGE SCALE GENOMIC DNA]</scope>
    <source>
        <strain evidence="3 4">CGMCC 1.9167</strain>
    </source>
</reference>
<proteinExistence type="predicted"/>
<dbReference type="RefSeq" id="WP_092016188.1">
    <property type="nucleotide sequence ID" value="NZ_FOYW01000004.1"/>
</dbReference>
<feature type="coiled-coil region" evidence="1">
    <location>
        <begin position="60"/>
        <end position="110"/>
    </location>
</feature>
<dbReference type="Pfam" id="PF04612">
    <property type="entry name" value="T2SSM"/>
    <property type="match status" value="1"/>
</dbReference>
<sequence length="224" mass="25478">MSPLRRQLARVTTWFDERPIRERGLILVTVLALIALTGWELWAGPAMDRVSRLQGELAGVRSEQASLQSREAELEQLLQQDPSAELRQTLAARQRRLEQLDRQITETTGQLIPPRAMVVMLQDMLATEEDLELVGVRLLAPEAIFAEEDDARGQENPEALMYAHEADITVRGGYLKVLNYLQRLESLDERLGWVLLEYEAGEWPRGTARVRVRTLSLEPAWLGV</sequence>
<dbReference type="GO" id="GO:0015628">
    <property type="term" value="P:protein secretion by the type II secretion system"/>
    <property type="evidence" value="ECO:0007669"/>
    <property type="project" value="InterPro"/>
</dbReference>
<dbReference type="OrthoDB" id="9151209at2"/>
<dbReference type="STRING" id="650891.SAMN05216203_3448"/>
<dbReference type="InterPro" id="IPR007690">
    <property type="entry name" value="T2SS_GspM"/>
</dbReference>
<evidence type="ECO:0000256" key="2">
    <source>
        <dbReference type="SAM" id="Phobius"/>
    </source>
</evidence>
<evidence type="ECO:0000313" key="4">
    <source>
        <dbReference type="Proteomes" id="UP000198644"/>
    </source>
</evidence>
<feature type="transmembrane region" description="Helical" evidence="2">
    <location>
        <begin position="24"/>
        <end position="42"/>
    </location>
</feature>
<name>A0A1I6K145_9GAMM</name>
<evidence type="ECO:0000313" key="3">
    <source>
        <dbReference type="EMBL" id="SFR84936.1"/>
    </source>
</evidence>
<accession>A0A1I6K145</accession>
<keyword evidence="2" id="KW-0472">Membrane</keyword>
<keyword evidence="1" id="KW-0175">Coiled coil</keyword>
<dbReference type="GO" id="GO:0015627">
    <property type="term" value="C:type II protein secretion system complex"/>
    <property type="evidence" value="ECO:0007669"/>
    <property type="project" value="InterPro"/>
</dbReference>
<keyword evidence="4" id="KW-1185">Reference proteome</keyword>
<gene>
    <name evidence="3" type="ORF">SAMN05216203_3448</name>
</gene>
<dbReference type="Proteomes" id="UP000198644">
    <property type="component" value="Unassembled WGS sequence"/>
</dbReference>
<protein>
    <submittedName>
        <fullName evidence="3">MSHA biogenesis protein MshJ</fullName>
    </submittedName>
</protein>
<dbReference type="AlphaFoldDB" id="A0A1I6K145"/>